<dbReference type="EMBL" id="JABFDY010000011">
    <property type="protein sequence ID" value="KAF7701056.1"/>
    <property type="molecule type" value="Genomic_DNA"/>
</dbReference>
<proteinExistence type="predicted"/>
<accession>A0A8T0B8H2</accession>
<sequence>MKEEGAGGHLVALFQESSALENRSWGEIMDELDNEMENLQPFCIDDPWSINTFSHVEEQMVEEQKVDKPMVEVKKKVEEQKEPAKVPQQPVFTKKLPKKRLSKNTKVEEKNLVAC</sequence>
<keyword evidence="3" id="KW-1185">Reference proteome</keyword>
<evidence type="ECO:0000256" key="1">
    <source>
        <dbReference type="SAM" id="MobiDB-lite"/>
    </source>
</evidence>
<comment type="caution">
    <text evidence="2">The sequence shown here is derived from an EMBL/GenBank/DDBJ whole genome shotgun (WGS) entry which is preliminary data.</text>
</comment>
<dbReference type="Proteomes" id="UP000606274">
    <property type="component" value="Unassembled WGS sequence"/>
</dbReference>
<protein>
    <submittedName>
        <fullName evidence="2">Uncharacterized protein</fullName>
    </submittedName>
</protein>
<feature type="compositionally biased region" description="Basic and acidic residues" evidence="1">
    <location>
        <begin position="105"/>
        <end position="115"/>
    </location>
</feature>
<name>A0A8T0B8H2_SILME</name>
<evidence type="ECO:0000313" key="2">
    <source>
        <dbReference type="EMBL" id="KAF7701056.1"/>
    </source>
</evidence>
<evidence type="ECO:0000313" key="3">
    <source>
        <dbReference type="Proteomes" id="UP000606274"/>
    </source>
</evidence>
<gene>
    <name evidence="2" type="ORF">HF521_002221</name>
</gene>
<dbReference type="AlphaFoldDB" id="A0A8T0B8H2"/>
<organism evidence="2 3">
    <name type="scientific">Silurus meridionalis</name>
    <name type="common">Southern catfish</name>
    <name type="synonym">Silurus soldatovi meridionalis</name>
    <dbReference type="NCBI Taxonomy" id="175797"/>
    <lineage>
        <taxon>Eukaryota</taxon>
        <taxon>Metazoa</taxon>
        <taxon>Chordata</taxon>
        <taxon>Craniata</taxon>
        <taxon>Vertebrata</taxon>
        <taxon>Euteleostomi</taxon>
        <taxon>Actinopterygii</taxon>
        <taxon>Neopterygii</taxon>
        <taxon>Teleostei</taxon>
        <taxon>Ostariophysi</taxon>
        <taxon>Siluriformes</taxon>
        <taxon>Siluridae</taxon>
        <taxon>Silurus</taxon>
    </lineage>
</organism>
<feature type="region of interest" description="Disordered" evidence="1">
    <location>
        <begin position="78"/>
        <end position="115"/>
    </location>
</feature>
<reference evidence="2" key="1">
    <citation type="submission" date="2020-08" db="EMBL/GenBank/DDBJ databases">
        <title>Chromosome-level assembly of Southern catfish (Silurus meridionalis) provides insights into visual adaptation to the nocturnal and benthic lifestyles.</title>
        <authorList>
            <person name="Zhang Y."/>
            <person name="Wang D."/>
            <person name="Peng Z."/>
        </authorList>
    </citation>
    <scope>NUCLEOTIDE SEQUENCE</scope>
    <source>
        <strain evidence="2">SWU-2019-XX</strain>
        <tissue evidence="2">Muscle</tissue>
    </source>
</reference>